<protein>
    <recommendedName>
        <fullName evidence="11">Murein endopeptidase K</fullName>
    </recommendedName>
</protein>
<sequence>MTTPRDSDKRHPNSPRSIALGFFASCMAFVTPNMTETAVANGDTRTIYLHHAHTGEDIAATYLVNGQYDTRVLEQLNWFLRDWRRDEPTTMDPRLFDVVWEAYRSAGASNQVINVVSAYRSPETNAMLRARSRAVAKFSQHMLGKAMDTTMPGMPMSDVREIGMRMQRGGVGYYPNANTPFVHLDVGNVRSWPRMSYDQLVRLFPDGKTVHLPTNGQPLPGYDVAKAEIEARGNGAYVTAPRRTFGGFFAALFGMSSGEDEDAEIAAPPPSTRKQWAALAPRNARGAAADSEGGEEGGVAEQPASRRGRNQLARAEADLPRGETAMTATGVVAVAPDSNRAPLTAAPPAPNEPAAEIPQEEEKKPKYARVPLPPAGRPASLDRPAPLDEKPTAVAAVEPNGPRELRSSVDAQESEAVDAGTSRRFVNAPKPPRRPATLALAAQEADAPTTPGRPQQRRNGASHAIAKMVEPEDQAGADDPALAYAPDGDTKPNAAKHDAEDAKPKPAQKTVAEKADLVPARLDRSNFNALTATTPAAHVSARPVLGAPITAVRSAARATAPSLLLPPARPTNIVGFAAPGAPPPADKFAPGGTRARSAGQKNEAGSKN</sequence>
<keyword evidence="7" id="KW-0862">Zinc</keyword>
<evidence type="ECO:0000256" key="6">
    <source>
        <dbReference type="ARBA" id="ARBA00022801"/>
    </source>
</evidence>
<dbReference type="PANTHER" id="PTHR37425:SF1">
    <property type="entry name" value="OUTER MEMBRANE PROTEIN"/>
    <property type="match status" value="1"/>
</dbReference>
<evidence type="ECO:0000256" key="7">
    <source>
        <dbReference type="ARBA" id="ARBA00022833"/>
    </source>
</evidence>
<organism evidence="13 14">
    <name type="scientific">Methylocystis iwaonis</name>
    <dbReference type="NCBI Taxonomy" id="2885079"/>
    <lineage>
        <taxon>Bacteria</taxon>
        <taxon>Pseudomonadati</taxon>
        <taxon>Pseudomonadota</taxon>
        <taxon>Alphaproteobacteria</taxon>
        <taxon>Hyphomicrobiales</taxon>
        <taxon>Methylocystaceae</taxon>
        <taxon>Methylocystis</taxon>
    </lineage>
</organism>
<dbReference type="Gene3D" id="3.30.1380.10">
    <property type="match status" value="1"/>
</dbReference>
<feature type="region of interest" description="Disordered" evidence="12">
    <location>
        <begin position="337"/>
        <end position="512"/>
    </location>
</feature>
<name>A0ABM8E5Z9_9HYPH</name>
<feature type="compositionally biased region" description="Basic and acidic residues" evidence="12">
    <location>
        <begin position="495"/>
        <end position="504"/>
    </location>
</feature>
<evidence type="ECO:0000256" key="2">
    <source>
        <dbReference type="ARBA" id="ARBA00004776"/>
    </source>
</evidence>
<comment type="pathway">
    <text evidence="2">Cell wall biogenesis; cell wall polysaccharide biosynthesis.</text>
</comment>
<dbReference type="SUPFAM" id="SSF55166">
    <property type="entry name" value="Hedgehog/DD-peptidase"/>
    <property type="match status" value="1"/>
</dbReference>
<evidence type="ECO:0000313" key="13">
    <source>
        <dbReference type="EMBL" id="BDV33323.1"/>
    </source>
</evidence>
<dbReference type="InterPro" id="IPR010275">
    <property type="entry name" value="MepK"/>
</dbReference>
<comment type="cofactor">
    <cofactor evidence="1">
        <name>Zn(2+)</name>
        <dbReference type="ChEBI" id="CHEBI:29105"/>
    </cofactor>
</comment>
<evidence type="ECO:0000256" key="9">
    <source>
        <dbReference type="ARBA" id="ARBA00023316"/>
    </source>
</evidence>
<keyword evidence="9" id="KW-0961">Cell wall biogenesis/degradation</keyword>
<comment type="similarity">
    <text evidence="10">Belongs to the peptidase M15 family.</text>
</comment>
<dbReference type="InterPro" id="IPR009045">
    <property type="entry name" value="Zn_M74/Hedgehog-like"/>
</dbReference>
<evidence type="ECO:0000313" key="14">
    <source>
        <dbReference type="Proteomes" id="UP001317629"/>
    </source>
</evidence>
<gene>
    <name evidence="13" type="ORF">SS37A_08520</name>
</gene>
<evidence type="ECO:0000256" key="10">
    <source>
        <dbReference type="ARBA" id="ARBA00093448"/>
    </source>
</evidence>
<dbReference type="EMBL" id="AP027142">
    <property type="protein sequence ID" value="BDV33323.1"/>
    <property type="molecule type" value="Genomic_DNA"/>
</dbReference>
<feature type="compositionally biased region" description="Polar residues" evidence="12">
    <location>
        <begin position="599"/>
        <end position="608"/>
    </location>
</feature>
<evidence type="ECO:0000256" key="1">
    <source>
        <dbReference type="ARBA" id="ARBA00001947"/>
    </source>
</evidence>
<dbReference type="Proteomes" id="UP001317629">
    <property type="component" value="Chromosome"/>
</dbReference>
<keyword evidence="4" id="KW-0479">Metal-binding</keyword>
<feature type="region of interest" description="Disordered" evidence="12">
    <location>
        <begin position="278"/>
        <end position="310"/>
    </location>
</feature>
<keyword evidence="5" id="KW-0732">Signal</keyword>
<keyword evidence="8" id="KW-0482">Metalloprotease</keyword>
<dbReference type="RefSeq" id="WP_281930713.1">
    <property type="nucleotide sequence ID" value="NZ_AP027142.1"/>
</dbReference>
<feature type="compositionally biased region" description="Low complexity" evidence="12">
    <location>
        <begin position="435"/>
        <end position="450"/>
    </location>
</feature>
<reference evidence="13 14" key="1">
    <citation type="journal article" date="2023" name="Int. J. Syst. Evol. Microbiol.">
        <title>Methylocystis iwaonis sp. nov., a type II methane-oxidizing bacterium from surface soil of a rice paddy field in Japan, and emended description of the genus Methylocystis (ex Whittenbury et al. 1970) Bowman et al. 1993.</title>
        <authorList>
            <person name="Kaise H."/>
            <person name="Sawadogo J.B."/>
            <person name="Alam M.S."/>
            <person name="Ueno C."/>
            <person name="Dianou D."/>
            <person name="Shinjo R."/>
            <person name="Asakawa S."/>
        </authorList>
    </citation>
    <scope>NUCLEOTIDE SEQUENCE [LARGE SCALE GENOMIC DNA]</scope>
    <source>
        <strain evidence="13 14">SS37A-Re</strain>
    </source>
</reference>
<keyword evidence="3" id="KW-0645">Protease</keyword>
<evidence type="ECO:0000256" key="5">
    <source>
        <dbReference type="ARBA" id="ARBA00022729"/>
    </source>
</evidence>
<feature type="region of interest" description="Disordered" evidence="12">
    <location>
        <begin position="575"/>
        <end position="608"/>
    </location>
</feature>
<dbReference type="PANTHER" id="PTHR37425">
    <property type="match status" value="1"/>
</dbReference>
<evidence type="ECO:0000256" key="8">
    <source>
        <dbReference type="ARBA" id="ARBA00023049"/>
    </source>
</evidence>
<keyword evidence="14" id="KW-1185">Reference proteome</keyword>
<accession>A0ABM8E5Z9</accession>
<evidence type="ECO:0000256" key="4">
    <source>
        <dbReference type="ARBA" id="ARBA00022723"/>
    </source>
</evidence>
<proteinExistence type="inferred from homology"/>
<evidence type="ECO:0000256" key="12">
    <source>
        <dbReference type="SAM" id="MobiDB-lite"/>
    </source>
</evidence>
<dbReference type="Pfam" id="PF05951">
    <property type="entry name" value="Peptidase_M15_2"/>
    <property type="match status" value="1"/>
</dbReference>
<keyword evidence="6" id="KW-0378">Hydrolase</keyword>
<evidence type="ECO:0000256" key="11">
    <source>
        <dbReference type="ARBA" id="ARBA00093666"/>
    </source>
</evidence>
<feature type="compositionally biased region" description="Low complexity" evidence="12">
    <location>
        <begin position="278"/>
        <end position="291"/>
    </location>
</feature>
<dbReference type="CDD" id="cd14844">
    <property type="entry name" value="Zn-DD-carboxypeptidase_like"/>
    <property type="match status" value="1"/>
</dbReference>
<evidence type="ECO:0000256" key="3">
    <source>
        <dbReference type="ARBA" id="ARBA00022670"/>
    </source>
</evidence>